<dbReference type="EMBL" id="VWSH01000003">
    <property type="protein sequence ID" value="KAA5533726.1"/>
    <property type="molecule type" value="Genomic_DNA"/>
</dbReference>
<dbReference type="InterPro" id="IPR050811">
    <property type="entry name" value="Phosphate_ABC_transporter"/>
</dbReference>
<dbReference type="InterPro" id="IPR024370">
    <property type="entry name" value="PBP_domain"/>
</dbReference>
<evidence type="ECO:0000256" key="2">
    <source>
        <dbReference type="SAM" id="SignalP"/>
    </source>
</evidence>
<evidence type="ECO:0000259" key="3">
    <source>
        <dbReference type="Pfam" id="PF12849"/>
    </source>
</evidence>
<organism evidence="4 5">
    <name type="scientific">Taibaiella lutea</name>
    <dbReference type="NCBI Taxonomy" id="2608001"/>
    <lineage>
        <taxon>Bacteria</taxon>
        <taxon>Pseudomonadati</taxon>
        <taxon>Bacteroidota</taxon>
        <taxon>Chitinophagia</taxon>
        <taxon>Chitinophagales</taxon>
        <taxon>Chitinophagaceae</taxon>
        <taxon>Taibaiella</taxon>
    </lineage>
</organism>
<feature type="signal peptide" evidence="2">
    <location>
        <begin position="1"/>
        <end position="20"/>
    </location>
</feature>
<dbReference type="Pfam" id="PF12849">
    <property type="entry name" value="PBP_like_2"/>
    <property type="match status" value="1"/>
</dbReference>
<proteinExistence type="predicted"/>
<accession>A0A5M6CFA5</accession>
<reference evidence="4 5" key="1">
    <citation type="submission" date="2019-09" db="EMBL/GenBank/DDBJ databases">
        <title>Genome sequence and assembly of Taibaiella sp.</title>
        <authorList>
            <person name="Chhetri G."/>
        </authorList>
    </citation>
    <scope>NUCLEOTIDE SEQUENCE [LARGE SCALE GENOMIC DNA]</scope>
    <source>
        <strain evidence="4 5">KVB11</strain>
    </source>
</reference>
<dbReference type="PANTHER" id="PTHR30570:SF1">
    <property type="entry name" value="PHOSPHATE-BINDING PROTEIN PSTS"/>
    <property type="match status" value="1"/>
</dbReference>
<name>A0A5M6CFA5_9BACT</name>
<dbReference type="RefSeq" id="WP_150033472.1">
    <property type="nucleotide sequence ID" value="NZ_VWSH01000003.1"/>
</dbReference>
<keyword evidence="1 2" id="KW-0732">Signal</keyword>
<protein>
    <recommendedName>
        <fullName evidence="3">PBP domain-containing protein</fullName>
    </recommendedName>
</protein>
<gene>
    <name evidence="4" type="ORF">F0919_14435</name>
</gene>
<keyword evidence="5" id="KW-1185">Reference proteome</keyword>
<evidence type="ECO:0000313" key="4">
    <source>
        <dbReference type="EMBL" id="KAA5533726.1"/>
    </source>
</evidence>
<dbReference type="PANTHER" id="PTHR30570">
    <property type="entry name" value="PERIPLASMIC PHOSPHATE BINDING COMPONENT OF PHOSPHATE ABC TRANSPORTER"/>
    <property type="match status" value="1"/>
</dbReference>
<evidence type="ECO:0000256" key="1">
    <source>
        <dbReference type="ARBA" id="ARBA00022729"/>
    </source>
</evidence>
<sequence>MMRFKSILATGIAGLSISLAMPSCDSPKGEKELPVETTTKGNIKVSVDESLMPVIAQQLTVFDSSYPEGHIHPVYTSEQQCFADLFKDSARLIVVTRDFTKAEKDAFEKNDIRIRSLSIAKDAIAVIVHPGSVDSFMTIGQLKQILLGKFARQYTVVFENEKSSTVRYMLDSLIPGQKLSKQTFAINNNDSLIDYVSKNEHAIGFIGVTHVYDPESTVPEGSFKKQIQVVSLKDENDTTVNDFYQPYQAWIALKQYPLSRTMYFITRDTYNGLGSGLANFLTSQQGQLIFNKARLVPLRVPLNLRPAEIK</sequence>
<feature type="chain" id="PRO_5024397527" description="PBP domain-containing protein" evidence="2">
    <location>
        <begin position="21"/>
        <end position="310"/>
    </location>
</feature>
<dbReference type="SUPFAM" id="SSF53850">
    <property type="entry name" value="Periplasmic binding protein-like II"/>
    <property type="match status" value="1"/>
</dbReference>
<dbReference type="AlphaFoldDB" id="A0A5M6CFA5"/>
<dbReference type="Proteomes" id="UP000323632">
    <property type="component" value="Unassembled WGS sequence"/>
</dbReference>
<dbReference type="Gene3D" id="3.40.190.10">
    <property type="entry name" value="Periplasmic binding protein-like II"/>
    <property type="match status" value="2"/>
</dbReference>
<comment type="caution">
    <text evidence="4">The sequence shown here is derived from an EMBL/GenBank/DDBJ whole genome shotgun (WGS) entry which is preliminary data.</text>
</comment>
<evidence type="ECO:0000313" key="5">
    <source>
        <dbReference type="Proteomes" id="UP000323632"/>
    </source>
</evidence>
<feature type="domain" description="PBP" evidence="3">
    <location>
        <begin position="36"/>
        <end position="284"/>
    </location>
</feature>